<dbReference type="Proteomes" id="UP000604825">
    <property type="component" value="Unassembled WGS sequence"/>
</dbReference>
<reference evidence="2" key="1">
    <citation type="submission" date="2020-10" db="EMBL/GenBank/DDBJ databases">
        <authorList>
            <person name="Han B."/>
            <person name="Lu T."/>
            <person name="Zhao Q."/>
            <person name="Huang X."/>
            <person name="Zhao Y."/>
        </authorList>
    </citation>
    <scope>NUCLEOTIDE SEQUENCE</scope>
</reference>
<dbReference type="AlphaFoldDB" id="A0A811P800"/>
<organism evidence="2 3">
    <name type="scientific">Miscanthus lutarioriparius</name>
    <dbReference type="NCBI Taxonomy" id="422564"/>
    <lineage>
        <taxon>Eukaryota</taxon>
        <taxon>Viridiplantae</taxon>
        <taxon>Streptophyta</taxon>
        <taxon>Embryophyta</taxon>
        <taxon>Tracheophyta</taxon>
        <taxon>Spermatophyta</taxon>
        <taxon>Magnoliopsida</taxon>
        <taxon>Liliopsida</taxon>
        <taxon>Poales</taxon>
        <taxon>Poaceae</taxon>
        <taxon>PACMAD clade</taxon>
        <taxon>Panicoideae</taxon>
        <taxon>Andropogonodae</taxon>
        <taxon>Andropogoneae</taxon>
        <taxon>Saccharinae</taxon>
        <taxon>Miscanthus</taxon>
    </lineage>
</organism>
<evidence type="ECO:0000313" key="2">
    <source>
        <dbReference type="EMBL" id="CAD6233729.1"/>
    </source>
</evidence>
<feature type="region of interest" description="Disordered" evidence="1">
    <location>
        <begin position="1"/>
        <end position="68"/>
    </location>
</feature>
<evidence type="ECO:0000313" key="3">
    <source>
        <dbReference type="Proteomes" id="UP000604825"/>
    </source>
</evidence>
<proteinExistence type="predicted"/>
<accession>A0A811P800</accession>
<gene>
    <name evidence="2" type="ORF">NCGR_LOCUS23011</name>
</gene>
<keyword evidence="3" id="KW-1185">Reference proteome</keyword>
<protein>
    <submittedName>
        <fullName evidence="2">Uncharacterized protein</fullName>
    </submittedName>
</protein>
<comment type="caution">
    <text evidence="2">The sequence shown here is derived from an EMBL/GenBank/DDBJ whole genome shotgun (WGS) entry which is preliminary data.</text>
</comment>
<feature type="region of interest" description="Disordered" evidence="1">
    <location>
        <begin position="88"/>
        <end position="111"/>
    </location>
</feature>
<evidence type="ECO:0000256" key="1">
    <source>
        <dbReference type="SAM" id="MobiDB-lite"/>
    </source>
</evidence>
<sequence>MVGLLAGSESRHLSATEKTNLTSSAQAVDGAVAAGADDVLGGEAHEHGEEGLGGQRLRHGHGGGAEDDHLAAGQAVVDDPLLVGPFLVEEEGDEHLGEEEEDGADGDVQRY</sequence>
<feature type="compositionally biased region" description="Acidic residues" evidence="1">
    <location>
        <begin position="88"/>
        <end position="105"/>
    </location>
</feature>
<dbReference type="EMBL" id="CAJGYO010000005">
    <property type="protein sequence ID" value="CAD6233729.1"/>
    <property type="molecule type" value="Genomic_DNA"/>
</dbReference>
<feature type="compositionally biased region" description="Low complexity" evidence="1">
    <location>
        <begin position="25"/>
        <end position="42"/>
    </location>
</feature>
<name>A0A811P800_9POAL</name>